<proteinExistence type="predicted"/>
<protein>
    <submittedName>
        <fullName evidence="1">Uncharacterized protein</fullName>
    </submittedName>
</protein>
<organism evidence="1 2">
    <name type="scientific">Lentinus brumalis</name>
    <dbReference type="NCBI Taxonomy" id="2498619"/>
    <lineage>
        <taxon>Eukaryota</taxon>
        <taxon>Fungi</taxon>
        <taxon>Dikarya</taxon>
        <taxon>Basidiomycota</taxon>
        <taxon>Agaricomycotina</taxon>
        <taxon>Agaricomycetes</taxon>
        <taxon>Polyporales</taxon>
        <taxon>Polyporaceae</taxon>
        <taxon>Lentinus</taxon>
    </lineage>
</organism>
<accession>A0A371DGL5</accession>
<sequence>MMQLQRLGERTIELGGSRCTTRYAMSPWCARCRWIERDGCDHPAGRRSGSRGWRVTMSAILLVVPTALFERGRQASQGRRWWSEASALTAKGIEQMRRRSCRYSCQIEERTLPRQSSHDHVALSTTTTPIFEFAGSHNAASFRFPSYAMLRQSRLPDWPSVAYSCPGIPRTKGAYVRPRTSAANRPAPTMALGRSRRAHHFPSLIKYAARSWDAQATTWPSESWLP</sequence>
<dbReference type="Proteomes" id="UP000256964">
    <property type="component" value="Unassembled WGS sequence"/>
</dbReference>
<evidence type="ECO:0000313" key="2">
    <source>
        <dbReference type="Proteomes" id="UP000256964"/>
    </source>
</evidence>
<name>A0A371DGL5_9APHY</name>
<keyword evidence="2" id="KW-1185">Reference proteome</keyword>
<reference evidence="1 2" key="1">
    <citation type="journal article" date="2018" name="Biotechnol. Biofuels">
        <title>Integrative visual omics of the white-rot fungus Polyporus brumalis exposes the biotechnological potential of its oxidative enzymes for delignifying raw plant biomass.</title>
        <authorList>
            <person name="Miyauchi S."/>
            <person name="Rancon A."/>
            <person name="Drula E."/>
            <person name="Hage H."/>
            <person name="Chaduli D."/>
            <person name="Favel A."/>
            <person name="Grisel S."/>
            <person name="Henrissat B."/>
            <person name="Herpoel-Gimbert I."/>
            <person name="Ruiz-Duenas F.J."/>
            <person name="Chevret D."/>
            <person name="Hainaut M."/>
            <person name="Lin J."/>
            <person name="Wang M."/>
            <person name="Pangilinan J."/>
            <person name="Lipzen A."/>
            <person name="Lesage-Meessen L."/>
            <person name="Navarro D."/>
            <person name="Riley R."/>
            <person name="Grigoriev I.V."/>
            <person name="Zhou S."/>
            <person name="Raouche S."/>
            <person name="Rosso M.N."/>
        </authorList>
    </citation>
    <scope>NUCLEOTIDE SEQUENCE [LARGE SCALE GENOMIC DNA]</scope>
    <source>
        <strain evidence="1 2">BRFM 1820</strain>
    </source>
</reference>
<dbReference type="EMBL" id="KZ857393">
    <property type="protein sequence ID" value="RDX51653.1"/>
    <property type="molecule type" value="Genomic_DNA"/>
</dbReference>
<gene>
    <name evidence="1" type="ORF">OH76DRAFT_261107</name>
</gene>
<dbReference type="AlphaFoldDB" id="A0A371DGL5"/>
<evidence type="ECO:0000313" key="1">
    <source>
        <dbReference type="EMBL" id="RDX51653.1"/>
    </source>
</evidence>